<dbReference type="GO" id="GO:0006629">
    <property type="term" value="P:lipid metabolic process"/>
    <property type="evidence" value="ECO:0007669"/>
    <property type="project" value="InterPro"/>
</dbReference>
<protein>
    <submittedName>
        <fullName evidence="2">GDSL esterase/lipase</fullName>
    </submittedName>
</protein>
<dbReference type="PANTHER" id="PTHR31479">
    <property type="entry name" value="ALPHA/BETA-HYDROLASES SUPERFAMILY PROTEIN"/>
    <property type="match status" value="1"/>
</dbReference>
<keyword evidence="3" id="KW-1185">Reference proteome</keyword>
<evidence type="ECO:0000259" key="1">
    <source>
        <dbReference type="Pfam" id="PF01764"/>
    </source>
</evidence>
<dbReference type="InterPro" id="IPR002921">
    <property type="entry name" value="Fungal_lipase-type"/>
</dbReference>
<proteinExistence type="predicted"/>
<dbReference type="AlphaFoldDB" id="A0A8K0I4C1"/>
<reference evidence="2" key="1">
    <citation type="journal article" date="2017" name="Gigascience">
        <title>The genome draft of coconut (Cocos nucifera).</title>
        <authorList>
            <person name="Xiao Y."/>
            <person name="Xu P."/>
            <person name="Fan H."/>
            <person name="Baudouin L."/>
            <person name="Xia W."/>
            <person name="Bocs S."/>
            <person name="Xu J."/>
            <person name="Li Q."/>
            <person name="Guo A."/>
            <person name="Zhou L."/>
            <person name="Li J."/>
            <person name="Wu Y."/>
            <person name="Ma Z."/>
            <person name="Armero A."/>
            <person name="Issali A.E."/>
            <person name="Liu N."/>
            <person name="Peng M."/>
            <person name="Yang Y."/>
        </authorList>
    </citation>
    <scope>NUCLEOTIDE SEQUENCE</scope>
    <source>
        <tissue evidence="2">Spear leaf of Hainan Tall coconut</tissue>
    </source>
</reference>
<dbReference type="PANTHER" id="PTHR31479:SF2">
    <property type="entry name" value="ALPHA_BETA-HYDROLASES SUPERFAMILY PROTEIN"/>
    <property type="match status" value="1"/>
</dbReference>
<dbReference type="InterPro" id="IPR029058">
    <property type="entry name" value="AB_hydrolase_fold"/>
</dbReference>
<dbReference type="Proteomes" id="UP000797356">
    <property type="component" value="Chromosome 3"/>
</dbReference>
<name>A0A8K0I4C1_COCNU</name>
<reference evidence="2" key="2">
    <citation type="submission" date="2019-07" db="EMBL/GenBank/DDBJ databases">
        <authorList>
            <person name="Yang Y."/>
            <person name="Bocs S."/>
            <person name="Baudouin L."/>
        </authorList>
    </citation>
    <scope>NUCLEOTIDE SEQUENCE</scope>
    <source>
        <tissue evidence="2">Spear leaf of Hainan Tall coconut</tissue>
    </source>
</reference>
<dbReference type="Pfam" id="PF01764">
    <property type="entry name" value="Lipase_3"/>
    <property type="match status" value="1"/>
</dbReference>
<sequence>MVSHVSLLAEPLWRVKQHNCSCQGLHQSCQDGHNAVVATDIVRMKDQPFYGFMLKRNCQHHRRSVAASLVQGVYVLECDRQQNHQGSEILAPPWWEFFHFELIRKLVDDADSSFFGAIYEFKPPAPIQDSNAPKFVIAFRGTITKKESLARDLTLDLHIIQNCLHRSTRFEIAMQAVRNVVSAAGSSNIWLAGHSLGSAMATLAGKSMAKMGILLESFLFNPPFFSAPIERIKYKNVKQGIRIASSLITAGLSVALTARHGTPVSEDSFALLSSWIPNLFVNPDDHICSEYIGYFEHRRNMEEIGAGYIERLATQNSIGDLFLTAFGKESEPLHLLPSANLTVNLSPSLDFRNAHGLHQWWKPDLHLQSKQYIYR</sequence>
<organism evidence="2 3">
    <name type="scientific">Cocos nucifera</name>
    <name type="common">Coconut palm</name>
    <dbReference type="NCBI Taxonomy" id="13894"/>
    <lineage>
        <taxon>Eukaryota</taxon>
        <taxon>Viridiplantae</taxon>
        <taxon>Streptophyta</taxon>
        <taxon>Embryophyta</taxon>
        <taxon>Tracheophyta</taxon>
        <taxon>Spermatophyta</taxon>
        <taxon>Magnoliopsida</taxon>
        <taxon>Liliopsida</taxon>
        <taxon>Arecaceae</taxon>
        <taxon>Arecoideae</taxon>
        <taxon>Cocoseae</taxon>
        <taxon>Attaleinae</taxon>
        <taxon>Cocos</taxon>
    </lineage>
</organism>
<dbReference type="EMBL" id="CM017874">
    <property type="protein sequence ID" value="KAG1335030.1"/>
    <property type="molecule type" value="Genomic_DNA"/>
</dbReference>
<dbReference type="OrthoDB" id="58570at2759"/>
<comment type="caution">
    <text evidence="2">The sequence shown here is derived from an EMBL/GenBank/DDBJ whole genome shotgun (WGS) entry which is preliminary data.</text>
</comment>
<dbReference type="Gene3D" id="3.40.50.1820">
    <property type="entry name" value="alpha/beta hydrolase"/>
    <property type="match status" value="1"/>
</dbReference>
<feature type="domain" description="Fungal lipase-type" evidence="1">
    <location>
        <begin position="173"/>
        <end position="212"/>
    </location>
</feature>
<accession>A0A8K0I4C1</accession>
<evidence type="ECO:0000313" key="2">
    <source>
        <dbReference type="EMBL" id="KAG1335030.1"/>
    </source>
</evidence>
<evidence type="ECO:0000313" key="3">
    <source>
        <dbReference type="Proteomes" id="UP000797356"/>
    </source>
</evidence>
<dbReference type="SUPFAM" id="SSF53474">
    <property type="entry name" value="alpha/beta-Hydrolases"/>
    <property type="match status" value="1"/>
</dbReference>
<gene>
    <name evidence="2" type="ORF">COCNU_03G011490</name>
</gene>